<feature type="region of interest" description="Disordered" evidence="5">
    <location>
        <begin position="206"/>
        <end position="246"/>
    </location>
</feature>
<evidence type="ECO:0008006" key="7">
    <source>
        <dbReference type="Google" id="ProtNLM"/>
    </source>
</evidence>
<dbReference type="PANTHER" id="PTHR12838:SF0">
    <property type="entry name" value="U3 SMALL NUCLEOLAR RNA-ASSOCIATED PROTEIN 11-RELATED"/>
    <property type="match status" value="1"/>
</dbReference>
<keyword evidence="4" id="KW-0539">Nucleus</keyword>
<evidence type="ECO:0000256" key="4">
    <source>
        <dbReference type="ARBA" id="ARBA00023242"/>
    </source>
</evidence>
<dbReference type="EMBL" id="HBIO01021074">
    <property type="protein sequence ID" value="CAE0471361.1"/>
    <property type="molecule type" value="Transcribed_RNA"/>
</dbReference>
<protein>
    <recommendedName>
        <fullName evidence="7">U3 snoRNA-associated protein 11</fullName>
    </recommendedName>
</protein>
<gene>
    <name evidence="6" type="ORF">CDEB00056_LOCUS16214</name>
</gene>
<evidence type="ECO:0000313" key="6">
    <source>
        <dbReference type="EMBL" id="CAE0471361.1"/>
    </source>
</evidence>
<comment type="subcellular location">
    <subcellularLocation>
        <location evidence="1">Nucleus</location>
        <location evidence="1">Nucleolus</location>
    </subcellularLocation>
</comment>
<organism evidence="6">
    <name type="scientific">Chaetoceros debilis</name>
    <dbReference type="NCBI Taxonomy" id="122233"/>
    <lineage>
        <taxon>Eukaryota</taxon>
        <taxon>Sar</taxon>
        <taxon>Stramenopiles</taxon>
        <taxon>Ochrophyta</taxon>
        <taxon>Bacillariophyta</taxon>
        <taxon>Coscinodiscophyceae</taxon>
        <taxon>Chaetocerotophycidae</taxon>
        <taxon>Chaetocerotales</taxon>
        <taxon>Chaetocerotaceae</taxon>
        <taxon>Chaetoceros</taxon>
    </lineage>
</organism>
<evidence type="ECO:0000256" key="2">
    <source>
        <dbReference type="ARBA" id="ARBA00008105"/>
    </source>
</evidence>
<dbReference type="GO" id="GO:0006364">
    <property type="term" value="P:rRNA processing"/>
    <property type="evidence" value="ECO:0007669"/>
    <property type="project" value="UniProtKB-KW"/>
</dbReference>
<dbReference type="GO" id="GO:0032040">
    <property type="term" value="C:small-subunit processome"/>
    <property type="evidence" value="ECO:0007669"/>
    <property type="project" value="InterPro"/>
</dbReference>
<proteinExistence type="inferred from homology"/>
<comment type="similarity">
    <text evidence="2">Belongs to the UTP11 family.</text>
</comment>
<accession>A0A7S3QAT0</accession>
<evidence type="ECO:0000256" key="5">
    <source>
        <dbReference type="SAM" id="MobiDB-lite"/>
    </source>
</evidence>
<dbReference type="Pfam" id="PF03998">
    <property type="entry name" value="Utp11"/>
    <property type="match status" value="1"/>
</dbReference>
<dbReference type="InterPro" id="IPR007144">
    <property type="entry name" value="SSU_processome_Utp11"/>
</dbReference>
<feature type="compositionally biased region" description="Basic residues" evidence="5">
    <location>
        <begin position="7"/>
        <end position="24"/>
    </location>
</feature>
<feature type="region of interest" description="Disordered" evidence="5">
    <location>
        <begin position="130"/>
        <end position="158"/>
    </location>
</feature>
<sequence>MSSLRNAVKRITHKERSQPQKRAHLGLLEKKKDYKKRSNDHHRKEDAITNLRRKASQRNPDEFYFAMNNAQMKDGKHRRLEEAERKARINEIGADAVKIMKSQDLSYVRMQSLKDQKKVERMQASLQYLGDNPATMDSDDDFDSSSTDPKRKRGKHTVFVNSKEKAENFDVAEHFGTIPQFAGRSFNRLRKETLLKIGNNDDGYYDDDEDDGFGKKKPPSEKRLKKEERMKKNHARALSKARSKAYAELEARTKRVQDMKNTEAHLVTENIVASKGRKRKIKGAEDGKPAVYVFRRKRAR</sequence>
<dbReference type="PANTHER" id="PTHR12838">
    <property type="entry name" value="U3 SMALL NUCLEOLAR RNA-ASSOCIATED PROTEIN 11"/>
    <property type="match status" value="1"/>
</dbReference>
<reference evidence="6" key="1">
    <citation type="submission" date="2021-01" db="EMBL/GenBank/DDBJ databases">
        <authorList>
            <person name="Corre E."/>
            <person name="Pelletier E."/>
            <person name="Niang G."/>
            <person name="Scheremetjew M."/>
            <person name="Finn R."/>
            <person name="Kale V."/>
            <person name="Holt S."/>
            <person name="Cochrane G."/>
            <person name="Meng A."/>
            <person name="Brown T."/>
            <person name="Cohen L."/>
        </authorList>
    </citation>
    <scope>NUCLEOTIDE SEQUENCE</scope>
    <source>
        <strain evidence="6">MM31A-1</strain>
    </source>
</reference>
<dbReference type="AlphaFoldDB" id="A0A7S3QAT0"/>
<evidence type="ECO:0000256" key="1">
    <source>
        <dbReference type="ARBA" id="ARBA00004604"/>
    </source>
</evidence>
<feature type="compositionally biased region" description="Basic and acidic residues" evidence="5">
    <location>
        <begin position="212"/>
        <end position="230"/>
    </location>
</feature>
<dbReference type="PIRSF" id="PIRSF015952">
    <property type="entry name" value="U3snoRNP11"/>
    <property type="match status" value="1"/>
</dbReference>
<feature type="region of interest" description="Disordered" evidence="5">
    <location>
        <begin position="1"/>
        <end position="49"/>
    </location>
</feature>
<evidence type="ECO:0000256" key="3">
    <source>
        <dbReference type="ARBA" id="ARBA00022552"/>
    </source>
</evidence>
<name>A0A7S3QAT0_9STRA</name>
<feature type="compositionally biased region" description="Basic residues" evidence="5">
    <location>
        <begin position="231"/>
        <end position="243"/>
    </location>
</feature>
<keyword evidence="3" id="KW-0698">rRNA processing</keyword>